<dbReference type="PRINTS" id="PR00320">
    <property type="entry name" value="GPROTEINBRPT"/>
</dbReference>
<comment type="caution">
    <text evidence="4">The sequence shown here is derived from an EMBL/GenBank/DDBJ whole genome shotgun (WGS) entry which is preliminary data.</text>
</comment>
<dbReference type="CDD" id="cd00200">
    <property type="entry name" value="WD40"/>
    <property type="match status" value="1"/>
</dbReference>
<organism evidence="4 5">
    <name type="scientific">Adhaeribacter soli</name>
    <dbReference type="NCBI Taxonomy" id="2607655"/>
    <lineage>
        <taxon>Bacteria</taxon>
        <taxon>Pseudomonadati</taxon>
        <taxon>Bacteroidota</taxon>
        <taxon>Cytophagia</taxon>
        <taxon>Cytophagales</taxon>
        <taxon>Hymenobacteraceae</taxon>
        <taxon>Adhaeribacter</taxon>
    </lineage>
</organism>
<dbReference type="PROSITE" id="PS50082">
    <property type="entry name" value="WD_REPEATS_2"/>
    <property type="match status" value="4"/>
</dbReference>
<dbReference type="SMART" id="SM00320">
    <property type="entry name" value="WD40"/>
    <property type="match status" value="6"/>
</dbReference>
<dbReference type="PANTHER" id="PTHR19848:SF8">
    <property type="entry name" value="F-BOX AND WD REPEAT DOMAIN CONTAINING 7"/>
    <property type="match status" value="1"/>
</dbReference>
<dbReference type="Gene3D" id="2.130.10.10">
    <property type="entry name" value="YVTN repeat-like/Quinoprotein amine dehydrogenase"/>
    <property type="match status" value="2"/>
</dbReference>
<feature type="repeat" description="WD" evidence="3">
    <location>
        <begin position="271"/>
        <end position="305"/>
    </location>
</feature>
<dbReference type="InterPro" id="IPR001680">
    <property type="entry name" value="WD40_rpt"/>
</dbReference>
<dbReference type="EMBL" id="VTWT01000002">
    <property type="protein sequence ID" value="KAA9340818.1"/>
    <property type="molecule type" value="Genomic_DNA"/>
</dbReference>
<name>A0A5N1J249_9BACT</name>
<feature type="repeat" description="WD" evidence="3">
    <location>
        <begin position="181"/>
        <end position="213"/>
    </location>
</feature>
<keyword evidence="5" id="KW-1185">Reference proteome</keyword>
<feature type="repeat" description="WD" evidence="3">
    <location>
        <begin position="224"/>
        <end position="265"/>
    </location>
</feature>
<feature type="repeat" description="WD" evidence="3">
    <location>
        <begin position="13"/>
        <end position="47"/>
    </location>
</feature>
<evidence type="ECO:0000313" key="4">
    <source>
        <dbReference type="EMBL" id="KAA9340818.1"/>
    </source>
</evidence>
<dbReference type="Proteomes" id="UP000326570">
    <property type="component" value="Unassembled WGS sequence"/>
</dbReference>
<dbReference type="InterPro" id="IPR015943">
    <property type="entry name" value="WD40/YVTN_repeat-like_dom_sf"/>
</dbReference>
<dbReference type="PROSITE" id="PS50294">
    <property type="entry name" value="WD_REPEATS_REGION"/>
    <property type="match status" value="3"/>
</dbReference>
<dbReference type="PANTHER" id="PTHR19848">
    <property type="entry name" value="WD40 REPEAT PROTEIN"/>
    <property type="match status" value="1"/>
</dbReference>
<protein>
    <submittedName>
        <fullName evidence="4">WD40 repeat domain-containing protein</fullName>
    </submittedName>
</protein>
<evidence type="ECO:0000256" key="3">
    <source>
        <dbReference type="PROSITE-ProRule" id="PRU00221"/>
    </source>
</evidence>
<accession>A0A5N1J249</accession>
<gene>
    <name evidence="4" type="ORF">F0P94_05155</name>
</gene>
<proteinExistence type="predicted"/>
<dbReference type="InterPro" id="IPR011047">
    <property type="entry name" value="Quinoprotein_ADH-like_sf"/>
</dbReference>
<dbReference type="InterPro" id="IPR019775">
    <property type="entry name" value="WD40_repeat_CS"/>
</dbReference>
<sequence>MASPLEVTKTATLTGHRDCVYTLERSGKDTIFYSAGGDGFVVAWNLNEPENGDLIANAEKSVYALKYLADKDLLVIGQNFKGLQIVAPEAKKLVQTVALPPVAIFDLAYSEKEQLLYAGLADGTLVMLETVGFTVKKVVKLSDKSLRCFALNEVRNELAAGYSDHSIRIFDAQTLELKQQVDAHANSVFTLAYTPNGKFLLSGSRDAHLRIWNPEKNYEEHLSIIAHLFTINHLTFSPCGKYFATCSMDKSVKVWDAQTFKLLKVIDKARHAGHGTSVNKLFWSAHENALVSCSDDRTISVWDIKVKMRYEDYTVRNQTKDV</sequence>
<dbReference type="Pfam" id="PF00400">
    <property type="entry name" value="WD40"/>
    <property type="match status" value="4"/>
</dbReference>
<keyword evidence="2" id="KW-0677">Repeat</keyword>
<dbReference type="SUPFAM" id="SSF50998">
    <property type="entry name" value="Quinoprotein alcohol dehydrogenase-like"/>
    <property type="match status" value="1"/>
</dbReference>
<dbReference type="InterPro" id="IPR020472">
    <property type="entry name" value="WD40_PAC1"/>
</dbReference>
<dbReference type="AlphaFoldDB" id="A0A5N1J249"/>
<dbReference type="RefSeq" id="WP_150902745.1">
    <property type="nucleotide sequence ID" value="NZ_VTWT01000002.1"/>
</dbReference>
<dbReference type="PROSITE" id="PS00678">
    <property type="entry name" value="WD_REPEATS_1"/>
    <property type="match status" value="1"/>
</dbReference>
<reference evidence="4 5" key="1">
    <citation type="submission" date="2019-09" db="EMBL/GenBank/DDBJ databases">
        <title>Genome sequence of Adhaeribacter sp. M2.</title>
        <authorList>
            <person name="Srinivasan S."/>
        </authorList>
    </citation>
    <scope>NUCLEOTIDE SEQUENCE [LARGE SCALE GENOMIC DNA]</scope>
    <source>
        <strain evidence="4 5">M2</strain>
    </source>
</reference>
<evidence type="ECO:0000313" key="5">
    <source>
        <dbReference type="Proteomes" id="UP000326570"/>
    </source>
</evidence>
<keyword evidence="1 3" id="KW-0853">WD repeat</keyword>
<evidence type="ECO:0000256" key="1">
    <source>
        <dbReference type="ARBA" id="ARBA00022574"/>
    </source>
</evidence>
<evidence type="ECO:0000256" key="2">
    <source>
        <dbReference type="ARBA" id="ARBA00022737"/>
    </source>
</evidence>